<gene>
    <name evidence="8" type="ORF">ACFSGX_12875</name>
</gene>
<keyword evidence="5 6" id="KW-0472">Membrane</keyword>
<feature type="transmembrane region" description="Helical" evidence="6">
    <location>
        <begin position="371"/>
        <end position="393"/>
    </location>
</feature>
<dbReference type="PROSITE" id="PS50850">
    <property type="entry name" value="MFS"/>
    <property type="match status" value="1"/>
</dbReference>
<feature type="transmembrane region" description="Helical" evidence="6">
    <location>
        <begin position="215"/>
        <end position="242"/>
    </location>
</feature>
<feature type="transmembrane region" description="Helical" evidence="6">
    <location>
        <begin position="166"/>
        <end position="186"/>
    </location>
</feature>
<dbReference type="PANTHER" id="PTHR23513">
    <property type="entry name" value="INTEGRAL MEMBRANE EFFLUX PROTEIN-RELATED"/>
    <property type="match status" value="1"/>
</dbReference>
<evidence type="ECO:0000313" key="9">
    <source>
        <dbReference type="Proteomes" id="UP001597400"/>
    </source>
</evidence>
<keyword evidence="9" id="KW-1185">Reference proteome</keyword>
<feature type="transmembrane region" description="Helical" evidence="6">
    <location>
        <begin position="277"/>
        <end position="295"/>
    </location>
</feature>
<comment type="caution">
    <text evidence="8">The sequence shown here is derived from an EMBL/GenBank/DDBJ whole genome shotgun (WGS) entry which is preliminary data.</text>
</comment>
<keyword evidence="3 6" id="KW-0812">Transmembrane</keyword>
<keyword evidence="2" id="KW-1003">Cell membrane</keyword>
<dbReference type="RefSeq" id="WP_380930473.1">
    <property type="nucleotide sequence ID" value="NZ_JBHUGS010000003.1"/>
</dbReference>
<feature type="transmembrane region" description="Helical" evidence="6">
    <location>
        <begin position="341"/>
        <end position="359"/>
    </location>
</feature>
<evidence type="ECO:0000256" key="1">
    <source>
        <dbReference type="ARBA" id="ARBA00004651"/>
    </source>
</evidence>
<sequence>MEEVRIKRGWGWLLLATLILSTIGDEISLITLMFRTAGDRTPFAVPMLLVAQLLPGLAAMPFIGRLVDDRDAGKLLVATALANAVILTWMAWHPDQVSTILGAGILSISFAVGGAASFALIPVLAAGLGISLSRANAVQEFVRSGGMLAGPVAGGALVAWGGTANALLIDAASFALLGAVVLGSGVRRPVEPTGGEARTLLSEYLPILRNRRITVMVGALTIGVYATAIADVAFVFLVTVSLAAGPTAFGLLTACWAGGMMVGAGLAGTVSMDRPASIAFVSITVMGATMLAIGVAGTTMVAGLMLVGIAFVIGGGANSAHNVAVRTMLQQEAPPGARGKVAAIYGAATSTASILGYMTGGLFTPDNATGAYVLGGALGVLAGLLGWLLFSLARPKDT</sequence>
<evidence type="ECO:0000256" key="5">
    <source>
        <dbReference type="ARBA" id="ARBA00023136"/>
    </source>
</evidence>
<reference evidence="9" key="1">
    <citation type="journal article" date="2019" name="Int. J. Syst. Evol. Microbiol.">
        <title>The Global Catalogue of Microorganisms (GCM) 10K type strain sequencing project: providing services to taxonomists for standard genome sequencing and annotation.</title>
        <authorList>
            <consortium name="The Broad Institute Genomics Platform"/>
            <consortium name="The Broad Institute Genome Sequencing Center for Infectious Disease"/>
            <person name="Wu L."/>
            <person name="Ma J."/>
        </authorList>
    </citation>
    <scope>NUCLEOTIDE SEQUENCE [LARGE SCALE GENOMIC DNA]</scope>
    <source>
        <strain evidence="9">CGMCC 1.12702</strain>
    </source>
</reference>
<dbReference type="SUPFAM" id="SSF103473">
    <property type="entry name" value="MFS general substrate transporter"/>
    <property type="match status" value="1"/>
</dbReference>
<name>A0ABW4U1P7_9SPHN</name>
<dbReference type="InterPro" id="IPR011701">
    <property type="entry name" value="MFS"/>
</dbReference>
<evidence type="ECO:0000256" key="3">
    <source>
        <dbReference type="ARBA" id="ARBA00022692"/>
    </source>
</evidence>
<accession>A0ABW4U1P7</accession>
<evidence type="ECO:0000259" key="7">
    <source>
        <dbReference type="PROSITE" id="PS50850"/>
    </source>
</evidence>
<feature type="transmembrane region" description="Helical" evidence="6">
    <location>
        <begin position="248"/>
        <end position="270"/>
    </location>
</feature>
<dbReference type="Proteomes" id="UP001597400">
    <property type="component" value="Unassembled WGS sequence"/>
</dbReference>
<evidence type="ECO:0000256" key="2">
    <source>
        <dbReference type="ARBA" id="ARBA00022475"/>
    </source>
</evidence>
<dbReference type="InterPro" id="IPR036259">
    <property type="entry name" value="MFS_trans_sf"/>
</dbReference>
<dbReference type="EMBL" id="JBHUGS010000003">
    <property type="protein sequence ID" value="MFD1951661.1"/>
    <property type="molecule type" value="Genomic_DNA"/>
</dbReference>
<feature type="transmembrane region" description="Helical" evidence="6">
    <location>
        <begin position="75"/>
        <end position="92"/>
    </location>
</feature>
<feature type="transmembrane region" description="Helical" evidence="6">
    <location>
        <begin position="104"/>
        <end position="129"/>
    </location>
</feature>
<feature type="domain" description="Major facilitator superfamily (MFS) profile" evidence="7">
    <location>
        <begin position="207"/>
        <end position="398"/>
    </location>
</feature>
<dbReference type="PANTHER" id="PTHR23513:SF6">
    <property type="entry name" value="MAJOR FACILITATOR SUPERFAMILY ASSOCIATED DOMAIN-CONTAINING PROTEIN"/>
    <property type="match status" value="1"/>
</dbReference>
<dbReference type="Gene3D" id="1.20.1250.20">
    <property type="entry name" value="MFS general substrate transporter like domains"/>
    <property type="match status" value="2"/>
</dbReference>
<protein>
    <submittedName>
        <fullName evidence="8">MFS transporter</fullName>
    </submittedName>
</protein>
<organism evidence="8 9">
    <name type="scientific">Sphingomonas arantia</name>
    <dbReference type="NCBI Taxonomy" id="1460676"/>
    <lineage>
        <taxon>Bacteria</taxon>
        <taxon>Pseudomonadati</taxon>
        <taxon>Pseudomonadota</taxon>
        <taxon>Alphaproteobacteria</taxon>
        <taxon>Sphingomonadales</taxon>
        <taxon>Sphingomonadaceae</taxon>
        <taxon>Sphingomonas</taxon>
    </lineage>
</organism>
<keyword evidence="4 6" id="KW-1133">Transmembrane helix</keyword>
<feature type="transmembrane region" description="Helical" evidence="6">
    <location>
        <begin position="12"/>
        <end position="37"/>
    </location>
</feature>
<evidence type="ECO:0000256" key="6">
    <source>
        <dbReference type="SAM" id="Phobius"/>
    </source>
</evidence>
<evidence type="ECO:0000313" key="8">
    <source>
        <dbReference type="EMBL" id="MFD1951661.1"/>
    </source>
</evidence>
<feature type="transmembrane region" description="Helical" evidence="6">
    <location>
        <begin position="43"/>
        <end position="63"/>
    </location>
</feature>
<evidence type="ECO:0000256" key="4">
    <source>
        <dbReference type="ARBA" id="ARBA00022989"/>
    </source>
</evidence>
<feature type="transmembrane region" description="Helical" evidence="6">
    <location>
        <begin position="141"/>
        <end position="160"/>
    </location>
</feature>
<dbReference type="InterPro" id="IPR020846">
    <property type="entry name" value="MFS_dom"/>
</dbReference>
<comment type="subcellular location">
    <subcellularLocation>
        <location evidence="1">Cell membrane</location>
        <topology evidence="1">Multi-pass membrane protein</topology>
    </subcellularLocation>
</comment>
<feature type="transmembrane region" description="Helical" evidence="6">
    <location>
        <begin position="301"/>
        <end position="320"/>
    </location>
</feature>
<dbReference type="Pfam" id="PF07690">
    <property type="entry name" value="MFS_1"/>
    <property type="match status" value="1"/>
</dbReference>
<proteinExistence type="predicted"/>